<organism evidence="1 2">
    <name type="scientific">Ramlibacter lithotrophicus</name>
    <dbReference type="NCBI Taxonomy" id="2606681"/>
    <lineage>
        <taxon>Bacteria</taxon>
        <taxon>Pseudomonadati</taxon>
        <taxon>Pseudomonadota</taxon>
        <taxon>Betaproteobacteria</taxon>
        <taxon>Burkholderiales</taxon>
        <taxon>Comamonadaceae</taxon>
        <taxon>Ramlibacter</taxon>
    </lineage>
</organism>
<accession>A0A7X6DDL1</accession>
<comment type="caution">
    <text evidence="1">The sequence shown here is derived from an EMBL/GenBank/DDBJ whole genome shotgun (WGS) entry which is preliminary data.</text>
</comment>
<dbReference type="Proteomes" id="UP000521868">
    <property type="component" value="Unassembled WGS sequence"/>
</dbReference>
<sequence>MTTATYLASLGVTMQQARDFVLTHYRDHPQLVLDTARQYGITNEMLGEIAGGYSAQQVREFFAFRGMNAQMLDPEPLLTGDVLHFSSVVGLNPFDSGVLATASLREQVIAQTGSQAYLAAFDPNRYEGGLDGVFTTSELGIATLGDLAATSENLQSLFYGTIIRVAYAIDAVEARQLADFVAVNWEAFDTNETVVQQFLALLGSVVSDPGAPPFLDDGRIAEVAVGSGRALVTLMTHDPASLFDELLTGFL</sequence>
<evidence type="ECO:0000313" key="1">
    <source>
        <dbReference type="EMBL" id="NKE65205.1"/>
    </source>
</evidence>
<name>A0A7X6DDL1_9BURK</name>
<evidence type="ECO:0000313" key="2">
    <source>
        <dbReference type="Proteomes" id="UP000521868"/>
    </source>
</evidence>
<gene>
    <name evidence="1" type="ORF">RAMLITH_05180</name>
</gene>
<dbReference type="RefSeq" id="WP_168106226.1">
    <property type="nucleotide sequence ID" value="NZ_VTOX01000001.1"/>
</dbReference>
<protein>
    <submittedName>
        <fullName evidence="1">Uncharacterized protein</fullName>
    </submittedName>
</protein>
<dbReference type="AlphaFoldDB" id="A0A7X6DDL1"/>
<keyword evidence="2" id="KW-1185">Reference proteome</keyword>
<proteinExistence type="predicted"/>
<dbReference type="EMBL" id="VTOX01000001">
    <property type="protein sequence ID" value="NKE65205.1"/>
    <property type="molecule type" value="Genomic_DNA"/>
</dbReference>
<reference evidence="1 2" key="1">
    <citation type="journal article" date="2020" name="Nature">
        <title>Bacterial chemolithoautotrophy via manganese oxidation.</title>
        <authorList>
            <person name="Yu H."/>
            <person name="Leadbetter J.R."/>
        </authorList>
    </citation>
    <scope>NUCLEOTIDE SEQUENCE [LARGE SCALE GENOMIC DNA]</scope>
    <source>
        <strain evidence="1 2">RBP-1</strain>
    </source>
</reference>